<organism evidence="13 14">
    <name type="scientific">Naumovozyma dairenensis (strain ATCC 10597 / BCRC 20456 / CBS 421 / NBRC 0211 / NRRL Y-12639)</name>
    <name type="common">Saccharomyces dairenensis</name>
    <dbReference type="NCBI Taxonomy" id="1071378"/>
    <lineage>
        <taxon>Eukaryota</taxon>
        <taxon>Fungi</taxon>
        <taxon>Dikarya</taxon>
        <taxon>Ascomycota</taxon>
        <taxon>Saccharomycotina</taxon>
        <taxon>Saccharomycetes</taxon>
        <taxon>Saccharomycetales</taxon>
        <taxon>Saccharomycetaceae</taxon>
        <taxon>Naumovozyma</taxon>
    </lineage>
</organism>
<dbReference type="PROSITE" id="PS50011">
    <property type="entry name" value="PROTEIN_KINASE_DOM"/>
    <property type="match status" value="1"/>
</dbReference>
<dbReference type="STRING" id="1071378.G0W7S0"/>
<feature type="compositionally biased region" description="Low complexity" evidence="11">
    <location>
        <begin position="685"/>
        <end position="696"/>
    </location>
</feature>
<feature type="region of interest" description="Disordered" evidence="11">
    <location>
        <begin position="635"/>
        <end position="759"/>
    </location>
</feature>
<keyword evidence="5 10" id="KW-0547">Nucleotide-binding</keyword>
<dbReference type="RefSeq" id="XP_003669074.1">
    <property type="nucleotide sequence ID" value="XM_003669026.1"/>
</dbReference>
<evidence type="ECO:0000256" key="8">
    <source>
        <dbReference type="ARBA" id="ARBA00047899"/>
    </source>
</evidence>
<feature type="compositionally biased region" description="Polar residues" evidence="11">
    <location>
        <begin position="1"/>
        <end position="27"/>
    </location>
</feature>
<sequence>MRKASFTSSSGTPIQNGVSKQQQQTLPSHARLPADKDINSVFRRTEVIGRGKFGIVYKGYHVKTKQIYAIKVLNLDSDEDEVEDVQREIQFLASLKQLPNITRYYGSYLKDTSLWIIMEYCAGGSLRTLLRPGKIDEKYIGVITREILIALKYIHKDNIIHRDIKAANVLITNEGSIKLCDFGVAAQLNQSTKRRQTMAGTPYWMAPEVIMEGVYYDTKVDIWSLGITTYEIATGNPPYCEIEALRAMQLITKSKPPRLEGRNYSPLLKEFVALCLDEDPKERMSAEDLLKTKFIKAHKLTPVSILKELISRYLLFRDRNKTLKEEGALPEEEKADNKKSRKETSDNTDNTVTENKSIDKNIDEEENVDVKWDFDSLSSSEYIIENNINIDAIPEEATVDWSADGQQEHFNYAYPDEEQYYYHPTNKNGKSFYQSTTIGKHQPGTVHHNSTLNAPLTQLNTTENIRTRPMGGTHTTNNNMTHNTEFATGKKVETKTPKQLLELFEENEPISDDNAVETDINRINSNLSAMKLNGISAAPIEGRQLSSGMDAANTSRPHQNFTNGNAFYSQSTSALPILQTKFTGNNKGPTSAITTAPTSIEIEIPEELPSSIATSLTPLENEPNNLLPTKPRASTVSITAQGSQHQKQPVLSRRVTLSESTNRADSVPKPADANLRSDGRGQGTVGAVTTTSTSASILPAPNNNFSTSNNKLSHRTPSPTRMLVNKMTTPGKKTTGSPTGPSSSKPHASNLTNLGPPPIMKPIIANDDNKDLLLQPLNSKTNNNMYSLPIKEKETTSRVNGDFKRNNPNLKLQMPLPTSVLRNKLLDSSQAPASASATVTSNLTSQIHDNINQFGFNTSSASNVPVSMTPISEKNLDLGARLRRSQSTSTRKPSNSNEHSTVLGSTSVLLNNASTGQSNLLSAASSSSLNTSLTSNSGNVNNTVTSTNTVMQCPPNSLNMQIFQDTEFSSSGISRRIDRKPQMLDELRTLLQMFDESLPLIEHALEKQLPATHTTENGDH</sequence>
<evidence type="ECO:0000313" key="14">
    <source>
        <dbReference type="Proteomes" id="UP000000689"/>
    </source>
</evidence>
<dbReference type="GO" id="GO:0007118">
    <property type="term" value="P:budding cell apical bud growth"/>
    <property type="evidence" value="ECO:0007669"/>
    <property type="project" value="EnsemblFungi"/>
</dbReference>
<evidence type="ECO:0000256" key="9">
    <source>
        <dbReference type="ARBA" id="ARBA00048679"/>
    </source>
</evidence>
<dbReference type="Pfam" id="PF00069">
    <property type="entry name" value="Pkinase"/>
    <property type="match status" value="1"/>
</dbReference>
<keyword evidence="3" id="KW-0723">Serine/threonine-protein kinase</keyword>
<feature type="domain" description="Protein kinase" evidence="12">
    <location>
        <begin position="42"/>
        <end position="295"/>
    </location>
</feature>
<evidence type="ECO:0000256" key="10">
    <source>
        <dbReference type="PROSITE-ProRule" id="PRU10141"/>
    </source>
</evidence>
<dbReference type="GO" id="GO:0043332">
    <property type="term" value="C:mating projection tip"/>
    <property type="evidence" value="ECO:0007669"/>
    <property type="project" value="EnsemblFungi"/>
</dbReference>
<dbReference type="InterPro" id="IPR011009">
    <property type="entry name" value="Kinase-like_dom_sf"/>
</dbReference>
<dbReference type="FunFam" id="1.10.510.10:FF:000499">
    <property type="entry name" value="Serine/threonine-protein kinase KIC1"/>
    <property type="match status" value="1"/>
</dbReference>
<dbReference type="GO" id="GO:0005737">
    <property type="term" value="C:cytoplasm"/>
    <property type="evidence" value="ECO:0007669"/>
    <property type="project" value="TreeGrafter"/>
</dbReference>
<keyword evidence="6" id="KW-0418">Kinase</keyword>
<comment type="catalytic activity">
    <reaction evidence="8">
        <text>L-threonyl-[protein] + ATP = O-phospho-L-threonyl-[protein] + ADP + H(+)</text>
        <dbReference type="Rhea" id="RHEA:46608"/>
        <dbReference type="Rhea" id="RHEA-COMP:11060"/>
        <dbReference type="Rhea" id="RHEA-COMP:11605"/>
        <dbReference type="ChEBI" id="CHEBI:15378"/>
        <dbReference type="ChEBI" id="CHEBI:30013"/>
        <dbReference type="ChEBI" id="CHEBI:30616"/>
        <dbReference type="ChEBI" id="CHEBI:61977"/>
        <dbReference type="ChEBI" id="CHEBI:456216"/>
        <dbReference type="EC" id="2.7.11.1"/>
    </reaction>
</comment>
<dbReference type="PANTHER" id="PTHR48012:SF10">
    <property type="entry name" value="FI20177P1"/>
    <property type="match status" value="1"/>
</dbReference>
<feature type="compositionally biased region" description="Polar residues" evidence="11">
    <location>
        <begin position="635"/>
        <end position="664"/>
    </location>
</feature>
<dbReference type="SUPFAM" id="SSF56112">
    <property type="entry name" value="Protein kinase-like (PK-like)"/>
    <property type="match status" value="1"/>
</dbReference>
<dbReference type="PANTHER" id="PTHR48012">
    <property type="entry name" value="STERILE20-LIKE KINASE, ISOFORM B-RELATED"/>
    <property type="match status" value="1"/>
</dbReference>
<dbReference type="InterPro" id="IPR000719">
    <property type="entry name" value="Prot_kinase_dom"/>
</dbReference>
<accession>G0W7S0</accession>
<evidence type="ECO:0000256" key="6">
    <source>
        <dbReference type="ARBA" id="ARBA00022777"/>
    </source>
</evidence>
<dbReference type="SMART" id="SM00220">
    <property type="entry name" value="S_TKc"/>
    <property type="match status" value="1"/>
</dbReference>
<feature type="compositionally biased region" description="Basic and acidic residues" evidence="11">
    <location>
        <begin position="326"/>
        <end position="345"/>
    </location>
</feature>
<evidence type="ECO:0000256" key="11">
    <source>
        <dbReference type="SAM" id="MobiDB-lite"/>
    </source>
</evidence>
<feature type="binding site" evidence="10">
    <location>
        <position position="71"/>
    </location>
    <ligand>
        <name>ATP</name>
        <dbReference type="ChEBI" id="CHEBI:30616"/>
    </ligand>
</feature>
<name>G0W7S0_NAUDC</name>
<dbReference type="GeneID" id="11496766"/>
<evidence type="ECO:0000256" key="1">
    <source>
        <dbReference type="ARBA" id="ARBA00008874"/>
    </source>
</evidence>
<dbReference type="GO" id="GO:0005933">
    <property type="term" value="C:cellular bud"/>
    <property type="evidence" value="ECO:0007669"/>
    <property type="project" value="EnsemblFungi"/>
</dbReference>
<feature type="region of interest" description="Disordered" evidence="11">
    <location>
        <begin position="1"/>
        <end position="30"/>
    </location>
</feature>
<keyword evidence="4" id="KW-0808">Transferase</keyword>
<feature type="compositionally biased region" description="Low complexity" evidence="11">
    <location>
        <begin position="728"/>
        <end position="746"/>
    </location>
</feature>
<evidence type="ECO:0000259" key="12">
    <source>
        <dbReference type="PROSITE" id="PS50011"/>
    </source>
</evidence>
<gene>
    <name evidence="13" type="primary">NDAI0C01700</name>
    <name evidence="13" type="ordered locus">NDAI_0C01700</name>
</gene>
<evidence type="ECO:0000256" key="4">
    <source>
        <dbReference type="ARBA" id="ARBA00022679"/>
    </source>
</evidence>
<dbReference type="OMA" id="IMEGVYY"/>
<dbReference type="GO" id="GO:0005524">
    <property type="term" value="F:ATP binding"/>
    <property type="evidence" value="ECO:0007669"/>
    <property type="project" value="UniProtKB-UniRule"/>
</dbReference>
<feature type="region of interest" description="Disordered" evidence="11">
    <location>
        <begin position="875"/>
        <end position="902"/>
    </location>
</feature>
<protein>
    <recommendedName>
        <fullName evidence="2">non-specific serine/threonine protein kinase</fullName>
        <ecNumber evidence="2">2.7.11.1</ecNumber>
    </recommendedName>
</protein>
<evidence type="ECO:0000256" key="3">
    <source>
        <dbReference type="ARBA" id="ARBA00022527"/>
    </source>
</evidence>
<feature type="region of interest" description="Disordered" evidence="11">
    <location>
        <begin position="326"/>
        <end position="360"/>
    </location>
</feature>
<dbReference type="InterPro" id="IPR017441">
    <property type="entry name" value="Protein_kinase_ATP_BS"/>
</dbReference>
<comment type="similarity">
    <text evidence="1">Belongs to the protein kinase superfamily. STE Ser/Thr protein kinase family. STE20 subfamily.</text>
</comment>
<reference evidence="13 14" key="1">
    <citation type="journal article" date="2011" name="Proc. Natl. Acad. Sci. U.S.A.">
        <title>Evolutionary erosion of yeast sex chromosomes by mating-type switching accidents.</title>
        <authorList>
            <person name="Gordon J.L."/>
            <person name="Armisen D."/>
            <person name="Proux-Wera E."/>
            <person name="Oheigeartaigh S.S."/>
            <person name="Byrne K.P."/>
            <person name="Wolfe K.H."/>
        </authorList>
    </citation>
    <scope>NUCLEOTIDE SEQUENCE [LARGE SCALE GENOMIC DNA]</scope>
    <source>
        <strain evidence="14">ATCC 10597 / BCRC 20456 / CBS 421 / NBRC 0211 / NRRL Y-12639</strain>
    </source>
</reference>
<dbReference type="InterPro" id="IPR050629">
    <property type="entry name" value="STE20/SPS1-PAK"/>
</dbReference>
<feature type="compositionally biased region" description="Polar residues" evidence="11">
    <location>
        <begin position="701"/>
        <end position="719"/>
    </location>
</feature>
<evidence type="ECO:0000313" key="13">
    <source>
        <dbReference type="EMBL" id="CCD23831.1"/>
    </source>
</evidence>
<dbReference type="GO" id="GO:0000131">
    <property type="term" value="C:incipient cellular bud site"/>
    <property type="evidence" value="ECO:0007669"/>
    <property type="project" value="EnsemblFungi"/>
</dbReference>
<dbReference type="Gene3D" id="1.10.510.10">
    <property type="entry name" value="Transferase(Phosphotransferase) domain 1"/>
    <property type="match status" value="1"/>
</dbReference>
<dbReference type="EMBL" id="HE580269">
    <property type="protein sequence ID" value="CCD23831.1"/>
    <property type="molecule type" value="Genomic_DNA"/>
</dbReference>
<keyword evidence="14" id="KW-1185">Reference proteome</keyword>
<dbReference type="AlphaFoldDB" id="G0W7S0"/>
<dbReference type="OrthoDB" id="248923at2759"/>
<dbReference type="PROSITE" id="PS00108">
    <property type="entry name" value="PROTEIN_KINASE_ST"/>
    <property type="match status" value="1"/>
</dbReference>
<dbReference type="GO" id="GO:0004674">
    <property type="term" value="F:protein serine/threonine kinase activity"/>
    <property type="evidence" value="ECO:0007669"/>
    <property type="project" value="UniProtKB-KW"/>
</dbReference>
<dbReference type="eggNOG" id="KOG0201">
    <property type="taxonomic scope" value="Eukaryota"/>
</dbReference>
<dbReference type="EC" id="2.7.11.1" evidence="2"/>
<dbReference type="PROSITE" id="PS00107">
    <property type="entry name" value="PROTEIN_KINASE_ATP"/>
    <property type="match status" value="1"/>
</dbReference>
<dbReference type="KEGG" id="ndi:NDAI_0C01700"/>
<dbReference type="InterPro" id="IPR008271">
    <property type="entry name" value="Ser/Thr_kinase_AS"/>
</dbReference>
<evidence type="ECO:0000256" key="2">
    <source>
        <dbReference type="ARBA" id="ARBA00012513"/>
    </source>
</evidence>
<proteinExistence type="inferred from homology"/>
<evidence type="ECO:0000256" key="7">
    <source>
        <dbReference type="ARBA" id="ARBA00022840"/>
    </source>
</evidence>
<keyword evidence="7 10" id="KW-0067">ATP-binding</keyword>
<dbReference type="Proteomes" id="UP000000689">
    <property type="component" value="Chromosome 3"/>
</dbReference>
<feature type="compositionally biased region" description="Polar residues" evidence="11">
    <location>
        <begin position="885"/>
        <end position="902"/>
    </location>
</feature>
<feature type="region of interest" description="Disordered" evidence="11">
    <location>
        <begin position="547"/>
        <end position="566"/>
    </location>
</feature>
<comment type="catalytic activity">
    <reaction evidence="9">
        <text>L-seryl-[protein] + ATP = O-phospho-L-seryl-[protein] + ADP + H(+)</text>
        <dbReference type="Rhea" id="RHEA:17989"/>
        <dbReference type="Rhea" id="RHEA-COMP:9863"/>
        <dbReference type="Rhea" id="RHEA-COMP:11604"/>
        <dbReference type="ChEBI" id="CHEBI:15378"/>
        <dbReference type="ChEBI" id="CHEBI:29999"/>
        <dbReference type="ChEBI" id="CHEBI:30616"/>
        <dbReference type="ChEBI" id="CHEBI:83421"/>
        <dbReference type="ChEBI" id="CHEBI:456216"/>
        <dbReference type="EC" id="2.7.11.1"/>
    </reaction>
</comment>
<dbReference type="GO" id="GO:0031505">
    <property type="term" value="P:fungal-type cell wall organization"/>
    <property type="evidence" value="ECO:0007669"/>
    <property type="project" value="EnsemblFungi"/>
</dbReference>
<dbReference type="HOGENOM" id="CLU_009125_1_0_1"/>
<evidence type="ECO:0000256" key="5">
    <source>
        <dbReference type="ARBA" id="ARBA00022741"/>
    </source>
</evidence>